<keyword evidence="3" id="KW-1185">Reference proteome</keyword>
<dbReference type="EMBL" id="CAJJDP010000212">
    <property type="protein sequence ID" value="CAD8215137.1"/>
    <property type="molecule type" value="Genomic_DNA"/>
</dbReference>
<accession>A0A8S1YQ25</accession>
<evidence type="ECO:0000313" key="2">
    <source>
        <dbReference type="EMBL" id="CAD8215137.1"/>
    </source>
</evidence>
<proteinExistence type="predicted"/>
<organism evidence="2 3">
    <name type="scientific">Paramecium octaurelia</name>
    <dbReference type="NCBI Taxonomy" id="43137"/>
    <lineage>
        <taxon>Eukaryota</taxon>
        <taxon>Sar</taxon>
        <taxon>Alveolata</taxon>
        <taxon>Ciliophora</taxon>
        <taxon>Intramacronucleata</taxon>
        <taxon>Oligohymenophorea</taxon>
        <taxon>Peniculida</taxon>
        <taxon>Parameciidae</taxon>
        <taxon>Paramecium</taxon>
    </lineage>
</organism>
<gene>
    <name evidence="2" type="ORF">POCTA_138.1.T2080008</name>
</gene>
<evidence type="ECO:0000313" key="3">
    <source>
        <dbReference type="Proteomes" id="UP000683925"/>
    </source>
</evidence>
<name>A0A8S1YQ25_PAROT</name>
<protein>
    <submittedName>
        <fullName evidence="2">Uncharacterized protein</fullName>
    </submittedName>
</protein>
<reference evidence="2" key="1">
    <citation type="submission" date="2021-01" db="EMBL/GenBank/DDBJ databases">
        <authorList>
            <consortium name="Genoscope - CEA"/>
            <person name="William W."/>
        </authorList>
    </citation>
    <scope>NUCLEOTIDE SEQUENCE</scope>
</reference>
<sequence>MLKLGIHHAHLENVEKIKNLEEFIENNNKECDDLIDELNQLVESVNQSFSQLKIGIRDKYSVQKERLLHLISNKQMSP</sequence>
<dbReference type="AlphaFoldDB" id="A0A8S1YQ25"/>
<dbReference type="Proteomes" id="UP000683925">
    <property type="component" value="Unassembled WGS sequence"/>
</dbReference>
<keyword evidence="1" id="KW-0175">Coiled coil</keyword>
<comment type="caution">
    <text evidence="2">The sequence shown here is derived from an EMBL/GenBank/DDBJ whole genome shotgun (WGS) entry which is preliminary data.</text>
</comment>
<feature type="coiled-coil region" evidence="1">
    <location>
        <begin position="17"/>
        <end position="44"/>
    </location>
</feature>
<evidence type="ECO:0000256" key="1">
    <source>
        <dbReference type="SAM" id="Coils"/>
    </source>
</evidence>